<dbReference type="Pfam" id="PF18986">
    <property type="entry name" value="DUF5719"/>
    <property type="match status" value="1"/>
</dbReference>
<protein>
    <submittedName>
        <fullName evidence="3">DUF5719 family protein</fullName>
    </submittedName>
</protein>
<evidence type="ECO:0000313" key="3">
    <source>
        <dbReference type="EMBL" id="MFD2756791.1"/>
    </source>
</evidence>
<proteinExistence type="predicted"/>
<dbReference type="Proteomes" id="UP001597492">
    <property type="component" value="Unassembled WGS sequence"/>
</dbReference>
<feature type="compositionally biased region" description="Basic residues" evidence="1">
    <location>
        <begin position="157"/>
        <end position="185"/>
    </location>
</feature>
<organism evidence="3 4">
    <name type="scientific">Gulosibacter faecalis</name>
    <dbReference type="NCBI Taxonomy" id="272240"/>
    <lineage>
        <taxon>Bacteria</taxon>
        <taxon>Bacillati</taxon>
        <taxon>Actinomycetota</taxon>
        <taxon>Actinomycetes</taxon>
        <taxon>Micrococcales</taxon>
        <taxon>Microbacteriaceae</taxon>
        <taxon>Gulosibacter</taxon>
    </lineage>
</organism>
<name>A0ABW5UT64_9MICO</name>
<keyword evidence="2" id="KW-1133">Transmembrane helix</keyword>
<evidence type="ECO:0000256" key="2">
    <source>
        <dbReference type="SAM" id="Phobius"/>
    </source>
</evidence>
<sequence length="635" mass="65408">MPDARNRDRDAFDYRAFGIDPELVGAPALEADDEPLRLDTLNDTPAYLGGARDVIAAEVADAADAEAFGDADRDEPAASELELYAHPADGEDAAGVDDDDAAEAGEDAADAEAEAEPDADETDVPLDPDAPSATASAANASEAASSEQTPESFARGGRGRRRTSSTRPKRRRAARSRAQEHRRRTAASVAARTVGTVAAIAIVGASAWALGWMPLPGYEATAQPVSVTPSPGDQLRVCPGPLQQLGVTSNADEITSVGSPEITSAAIGGDPETTALSGDGDDSTGPSVLALPGSADGRITQLMAAQTLQATGGDASGFAATACMQPTPSQWLLAGDTTVGHTLVLDVVNPGNVEARVNFDVFNQDGTVSPSIPETVIAAGERKEISLAGIAPESSSLAIQVTSTGAEVSAYLHETITQTLEPAGSDIVGPSALPSTEQVLPGMFVHERAEADEASPTNLGSMVRIVNPNDTEAQAVLEISDLSGETVEQIDLPLRPNTVIDYPITTLPNGTYSLRLSSDLPVAMSGRVAPMQPDEFGWQPSSPQLSDEVIAAVPDGPNATLTLTNTGDDARTVTIDGDEVEIAAHASHALESSGEIEILGAEGLYAAVNYSTGGQIASFPVQPGNADAEPVEVVR</sequence>
<feature type="transmembrane region" description="Helical" evidence="2">
    <location>
        <begin position="189"/>
        <end position="213"/>
    </location>
</feature>
<reference evidence="4" key="1">
    <citation type="journal article" date="2019" name="Int. J. Syst. Evol. Microbiol.">
        <title>The Global Catalogue of Microorganisms (GCM) 10K type strain sequencing project: providing services to taxonomists for standard genome sequencing and annotation.</title>
        <authorList>
            <consortium name="The Broad Institute Genomics Platform"/>
            <consortium name="The Broad Institute Genome Sequencing Center for Infectious Disease"/>
            <person name="Wu L."/>
            <person name="Ma J."/>
        </authorList>
    </citation>
    <scope>NUCLEOTIDE SEQUENCE [LARGE SCALE GENOMIC DNA]</scope>
    <source>
        <strain evidence="4">TISTR 1514</strain>
    </source>
</reference>
<dbReference type="RefSeq" id="WP_019619579.1">
    <property type="nucleotide sequence ID" value="NZ_JBHUNE010000001.1"/>
</dbReference>
<feature type="compositionally biased region" description="Low complexity" evidence="1">
    <location>
        <begin position="130"/>
        <end position="146"/>
    </location>
</feature>
<feature type="compositionally biased region" description="Acidic residues" evidence="1">
    <location>
        <begin position="90"/>
        <end position="126"/>
    </location>
</feature>
<accession>A0ABW5UT64</accession>
<comment type="caution">
    <text evidence="3">The sequence shown here is derived from an EMBL/GenBank/DDBJ whole genome shotgun (WGS) entry which is preliminary data.</text>
</comment>
<evidence type="ECO:0000313" key="4">
    <source>
        <dbReference type="Proteomes" id="UP001597492"/>
    </source>
</evidence>
<gene>
    <name evidence="3" type="ORF">ACFSW7_00165</name>
</gene>
<keyword evidence="2" id="KW-0472">Membrane</keyword>
<feature type="region of interest" description="Disordered" evidence="1">
    <location>
        <begin position="67"/>
        <end position="187"/>
    </location>
</feature>
<keyword evidence="4" id="KW-1185">Reference proteome</keyword>
<dbReference type="EMBL" id="JBHUNE010000001">
    <property type="protein sequence ID" value="MFD2756791.1"/>
    <property type="molecule type" value="Genomic_DNA"/>
</dbReference>
<evidence type="ECO:0000256" key="1">
    <source>
        <dbReference type="SAM" id="MobiDB-lite"/>
    </source>
</evidence>
<keyword evidence="2" id="KW-0812">Transmembrane</keyword>
<dbReference type="InterPro" id="IPR043777">
    <property type="entry name" value="DUF5719"/>
</dbReference>
<feature type="region of interest" description="Disordered" evidence="1">
    <location>
        <begin position="265"/>
        <end position="286"/>
    </location>
</feature>